<dbReference type="STRING" id="1027371.GOALK_038_00060"/>
<sequence length="104" mass="11647">MNSDYGRDYSSRVLLSKAKDLPEHRDDRPTGNGASRPPAADREHPGKRPMSSSDDAAARRAARRAKLDSVFGDDLPDLTTDECGEDHKGHSQDWFEAQRPPHYE</sequence>
<feature type="region of interest" description="Disordered" evidence="1">
    <location>
        <begin position="1"/>
        <end position="104"/>
    </location>
</feature>
<evidence type="ECO:0000313" key="2">
    <source>
        <dbReference type="EMBL" id="GAA11655.1"/>
    </source>
</evidence>
<organism evidence="2 3">
    <name type="scientific">Gordonia alkanivorans NBRC 16433</name>
    <dbReference type="NCBI Taxonomy" id="1027371"/>
    <lineage>
        <taxon>Bacteria</taxon>
        <taxon>Bacillati</taxon>
        <taxon>Actinomycetota</taxon>
        <taxon>Actinomycetes</taxon>
        <taxon>Mycobacteriales</taxon>
        <taxon>Gordoniaceae</taxon>
        <taxon>Gordonia</taxon>
    </lineage>
</organism>
<dbReference type="Proteomes" id="UP000003558">
    <property type="component" value="Unassembled WGS sequence"/>
</dbReference>
<comment type="caution">
    <text evidence="2">The sequence shown here is derived from an EMBL/GenBank/DDBJ whole genome shotgun (WGS) entry which is preliminary data.</text>
</comment>
<feature type="compositionally biased region" description="Basic and acidic residues" evidence="1">
    <location>
        <begin position="17"/>
        <end position="29"/>
    </location>
</feature>
<evidence type="ECO:0000256" key="1">
    <source>
        <dbReference type="SAM" id="MobiDB-lite"/>
    </source>
</evidence>
<name>F9VSR6_9ACTN</name>
<evidence type="ECO:0000313" key="3">
    <source>
        <dbReference type="Proteomes" id="UP000003558"/>
    </source>
</evidence>
<feature type="compositionally biased region" description="Acidic residues" evidence="1">
    <location>
        <begin position="74"/>
        <end position="84"/>
    </location>
</feature>
<dbReference type="EMBL" id="BACI01000038">
    <property type="protein sequence ID" value="GAA11655.1"/>
    <property type="molecule type" value="Genomic_DNA"/>
</dbReference>
<proteinExistence type="predicted"/>
<reference evidence="2 3" key="1">
    <citation type="submission" date="2011-05" db="EMBL/GenBank/DDBJ databases">
        <title>Whole genome shotgun sequence of Gordonia alkanivorans NBRC 16433.</title>
        <authorList>
            <person name="Hosoyama A."/>
            <person name="Nakamura S."/>
            <person name="Takarada H."/>
            <person name="Tsuchikane K."/>
            <person name="Yamazaki S."/>
            <person name="Fujita N."/>
        </authorList>
    </citation>
    <scope>NUCLEOTIDE SEQUENCE [LARGE SCALE GENOMIC DNA]</scope>
    <source>
        <strain evidence="2 3">NBRC 16433</strain>
    </source>
</reference>
<feature type="compositionally biased region" description="Basic and acidic residues" evidence="1">
    <location>
        <begin position="1"/>
        <end position="10"/>
    </location>
</feature>
<protein>
    <submittedName>
        <fullName evidence="2">Uncharacterized protein</fullName>
    </submittedName>
</protein>
<gene>
    <name evidence="2" type="ORF">GOALK_038_00060</name>
</gene>
<accession>F9VSR6</accession>
<dbReference type="eggNOG" id="ENOG5031W2P">
    <property type="taxonomic scope" value="Bacteria"/>
</dbReference>
<dbReference type="AlphaFoldDB" id="F9VSR6"/>